<evidence type="ECO:0000256" key="1">
    <source>
        <dbReference type="SAM" id="Coils"/>
    </source>
</evidence>
<keyword evidence="4" id="KW-1185">Reference proteome</keyword>
<feature type="coiled-coil region" evidence="1">
    <location>
        <begin position="37"/>
        <end position="64"/>
    </location>
</feature>
<organism evidence="3 4">
    <name type="scientific">Actinomadura miaoliensis</name>
    <dbReference type="NCBI Taxonomy" id="430685"/>
    <lineage>
        <taxon>Bacteria</taxon>
        <taxon>Bacillati</taxon>
        <taxon>Actinomycetota</taxon>
        <taxon>Actinomycetes</taxon>
        <taxon>Streptosporangiales</taxon>
        <taxon>Thermomonosporaceae</taxon>
        <taxon>Actinomadura</taxon>
    </lineage>
</organism>
<dbReference type="Proteomes" id="UP001500683">
    <property type="component" value="Unassembled WGS sequence"/>
</dbReference>
<feature type="transmembrane region" description="Helical" evidence="2">
    <location>
        <begin position="78"/>
        <end position="100"/>
    </location>
</feature>
<keyword evidence="2" id="KW-0472">Membrane</keyword>
<evidence type="ECO:0000313" key="3">
    <source>
        <dbReference type="EMBL" id="GAA4082927.1"/>
    </source>
</evidence>
<dbReference type="RefSeq" id="WP_344951544.1">
    <property type="nucleotide sequence ID" value="NZ_BAAAZG010000035.1"/>
</dbReference>
<gene>
    <name evidence="3" type="ORF">GCM10022214_47880</name>
</gene>
<sequence length="104" mass="11567">MAESPHDRTGVIVIDGREIYDLVQRCVQQGEQIIGDLKVVRENLSALQDQGRDHEQRIRRLEAEGVTRSELENRHRRTIGVITVIVSAVGVMVAVVQGLVNTLG</sequence>
<comment type="caution">
    <text evidence="3">The sequence shown here is derived from an EMBL/GenBank/DDBJ whole genome shotgun (WGS) entry which is preliminary data.</text>
</comment>
<keyword evidence="2" id="KW-1133">Transmembrane helix</keyword>
<proteinExistence type="predicted"/>
<protein>
    <submittedName>
        <fullName evidence="3">Uncharacterized protein</fullName>
    </submittedName>
</protein>
<accession>A0ABP7W8W9</accession>
<evidence type="ECO:0000313" key="4">
    <source>
        <dbReference type="Proteomes" id="UP001500683"/>
    </source>
</evidence>
<keyword evidence="1" id="KW-0175">Coiled coil</keyword>
<dbReference type="EMBL" id="BAAAZG010000035">
    <property type="protein sequence ID" value="GAA4082927.1"/>
    <property type="molecule type" value="Genomic_DNA"/>
</dbReference>
<keyword evidence="2" id="KW-0812">Transmembrane</keyword>
<evidence type="ECO:0000256" key="2">
    <source>
        <dbReference type="SAM" id="Phobius"/>
    </source>
</evidence>
<name>A0ABP7W8W9_9ACTN</name>
<reference evidence="4" key="1">
    <citation type="journal article" date="2019" name="Int. J. Syst. Evol. Microbiol.">
        <title>The Global Catalogue of Microorganisms (GCM) 10K type strain sequencing project: providing services to taxonomists for standard genome sequencing and annotation.</title>
        <authorList>
            <consortium name="The Broad Institute Genomics Platform"/>
            <consortium name="The Broad Institute Genome Sequencing Center for Infectious Disease"/>
            <person name="Wu L."/>
            <person name="Ma J."/>
        </authorList>
    </citation>
    <scope>NUCLEOTIDE SEQUENCE [LARGE SCALE GENOMIC DNA]</scope>
    <source>
        <strain evidence="4">JCM 16702</strain>
    </source>
</reference>